<dbReference type="Pfam" id="PF07987">
    <property type="entry name" value="DUF1775"/>
    <property type="match status" value="1"/>
</dbReference>
<evidence type="ECO:0000313" key="4">
    <source>
        <dbReference type="Proteomes" id="UP000232164"/>
    </source>
</evidence>
<evidence type="ECO:0000259" key="2">
    <source>
        <dbReference type="Pfam" id="PF07987"/>
    </source>
</evidence>
<dbReference type="Gene3D" id="2.60.40.2230">
    <property type="entry name" value="Uncharacterised protein YcnI-like PF07987, DUF1775"/>
    <property type="match status" value="1"/>
</dbReference>
<dbReference type="AlphaFoldDB" id="A0A2N0DHL0"/>
<name>A0A2N0DHL0_RHISU</name>
<protein>
    <recommendedName>
        <fullName evidence="2">YncI copper-binding domain-containing protein</fullName>
    </recommendedName>
</protein>
<evidence type="ECO:0000256" key="1">
    <source>
        <dbReference type="SAM" id="SignalP"/>
    </source>
</evidence>
<keyword evidence="1" id="KW-0732">Signal</keyword>
<dbReference type="CDD" id="cd08545">
    <property type="entry name" value="YcnI_like"/>
    <property type="match status" value="1"/>
</dbReference>
<gene>
    <name evidence="3" type="ORF">CWR43_00480</name>
</gene>
<dbReference type="EMBL" id="PIQN01000001">
    <property type="protein sequence ID" value="PKA45546.1"/>
    <property type="molecule type" value="Genomic_DNA"/>
</dbReference>
<evidence type="ECO:0000313" key="3">
    <source>
        <dbReference type="EMBL" id="PKA45546.1"/>
    </source>
</evidence>
<dbReference type="Proteomes" id="UP000232164">
    <property type="component" value="Unassembled WGS sequence"/>
</dbReference>
<sequence>MSQRRQAADGNQPRRVTVLRTSLIALGLCIAGAASASAHVSLEKTEAPAGKVYKAVLRVGHGCDGKPTIKLRVKIPEGILSVKPMPKSGWTIEKAKGQYPKAYELYGKPVAEGITELVWSGGNLADDEYDEFVFRAVVANELAAGSKVYFPVIQECTDGAVERWIDIPAAGKASDDYETPAPFFAIVAQPRS</sequence>
<organism evidence="3 4">
    <name type="scientific">Rhizobium sullae</name>
    <name type="common">Rhizobium hedysari</name>
    <dbReference type="NCBI Taxonomy" id="50338"/>
    <lineage>
        <taxon>Bacteria</taxon>
        <taxon>Pseudomonadati</taxon>
        <taxon>Pseudomonadota</taxon>
        <taxon>Alphaproteobacteria</taxon>
        <taxon>Hyphomicrobiales</taxon>
        <taxon>Rhizobiaceae</taxon>
        <taxon>Rhizobium/Agrobacterium group</taxon>
        <taxon>Rhizobium</taxon>
    </lineage>
</organism>
<dbReference type="STRING" id="1041146.GCA_000427985_06364"/>
<reference evidence="3 4" key="1">
    <citation type="submission" date="2017-11" db="EMBL/GenBank/DDBJ databases">
        <authorList>
            <person name="Han C.G."/>
        </authorList>
    </citation>
    <scope>NUCLEOTIDE SEQUENCE [LARGE SCALE GENOMIC DNA]</scope>
    <source>
        <strain evidence="3 4">HCNT1</strain>
    </source>
</reference>
<dbReference type="InterPro" id="IPR038507">
    <property type="entry name" value="YcnI-like_sf"/>
</dbReference>
<feature type="chain" id="PRO_5014974544" description="YncI copper-binding domain-containing protein" evidence="1">
    <location>
        <begin position="39"/>
        <end position="192"/>
    </location>
</feature>
<accession>A0A2N0DHL0</accession>
<feature type="domain" description="YncI copper-binding" evidence="2">
    <location>
        <begin position="39"/>
        <end position="185"/>
    </location>
</feature>
<comment type="caution">
    <text evidence="3">The sequence shown here is derived from an EMBL/GenBank/DDBJ whole genome shotgun (WGS) entry which is preliminary data.</text>
</comment>
<proteinExistence type="predicted"/>
<reference evidence="3 4" key="2">
    <citation type="submission" date="2017-12" db="EMBL/GenBank/DDBJ databases">
        <title>Genome sequence of Rhizobium sullae HCNT1 isolated from Sulla coronaria nodules and featuring peculiar denitrification phenotypes.</title>
        <authorList>
            <person name="De Diego-Diaz B."/>
            <person name="Treu L."/>
            <person name="Campanaro S."/>
            <person name="Da Silva Duarte V."/>
            <person name="Basaglia M."/>
            <person name="Favaro L."/>
            <person name="Casella S."/>
            <person name="Squartini A."/>
        </authorList>
    </citation>
    <scope>NUCLEOTIDE SEQUENCE [LARGE SCALE GENOMIC DNA]</scope>
    <source>
        <strain evidence="3 4">HCNT1</strain>
    </source>
</reference>
<feature type="signal peptide" evidence="1">
    <location>
        <begin position="1"/>
        <end position="38"/>
    </location>
</feature>
<dbReference type="InterPro" id="IPR012533">
    <property type="entry name" value="YcnI-copper_dom"/>
</dbReference>